<dbReference type="SMART" id="SM00499">
    <property type="entry name" value="AAI"/>
    <property type="match status" value="1"/>
</dbReference>
<organism evidence="3 4">
    <name type="scientific">Vanilla planifolia</name>
    <name type="common">Vanilla</name>
    <dbReference type="NCBI Taxonomy" id="51239"/>
    <lineage>
        <taxon>Eukaryota</taxon>
        <taxon>Viridiplantae</taxon>
        <taxon>Streptophyta</taxon>
        <taxon>Embryophyta</taxon>
        <taxon>Tracheophyta</taxon>
        <taxon>Spermatophyta</taxon>
        <taxon>Magnoliopsida</taxon>
        <taxon>Liliopsida</taxon>
        <taxon>Asparagales</taxon>
        <taxon>Orchidaceae</taxon>
        <taxon>Vanilloideae</taxon>
        <taxon>Vanilleae</taxon>
        <taxon>Vanilla</taxon>
    </lineage>
</organism>
<feature type="chain" id="PRO_5032702675" description="Bifunctional inhibitor/plant lipid transfer protein/seed storage helical domain-containing protein" evidence="1">
    <location>
        <begin position="29"/>
        <end position="145"/>
    </location>
</feature>
<evidence type="ECO:0000256" key="1">
    <source>
        <dbReference type="SAM" id="SignalP"/>
    </source>
</evidence>
<dbReference type="Gene3D" id="1.10.110.10">
    <property type="entry name" value="Plant lipid-transfer and hydrophobic proteins"/>
    <property type="match status" value="1"/>
</dbReference>
<dbReference type="InterPro" id="IPR016140">
    <property type="entry name" value="Bifunc_inhib/LTP/seed_store"/>
</dbReference>
<comment type="caution">
    <text evidence="3">The sequence shown here is derived from an EMBL/GenBank/DDBJ whole genome shotgun (WGS) entry which is preliminary data.</text>
</comment>
<keyword evidence="1" id="KW-0732">Signal</keyword>
<feature type="signal peptide" evidence="1">
    <location>
        <begin position="1"/>
        <end position="28"/>
    </location>
</feature>
<evidence type="ECO:0000259" key="2">
    <source>
        <dbReference type="SMART" id="SM00499"/>
    </source>
</evidence>
<dbReference type="Pfam" id="PF14368">
    <property type="entry name" value="LTP_2"/>
    <property type="match status" value="1"/>
</dbReference>
<dbReference type="GO" id="GO:0008289">
    <property type="term" value="F:lipid binding"/>
    <property type="evidence" value="ECO:0007669"/>
    <property type="project" value="InterPro"/>
</dbReference>
<dbReference type="PRINTS" id="PR00382">
    <property type="entry name" value="LIPIDTRNSFER"/>
</dbReference>
<dbReference type="SUPFAM" id="SSF47699">
    <property type="entry name" value="Bifunctional inhibitor/lipid-transfer protein/seed storage 2S albumin"/>
    <property type="match status" value="1"/>
</dbReference>
<evidence type="ECO:0000313" key="4">
    <source>
        <dbReference type="Proteomes" id="UP000636800"/>
    </source>
</evidence>
<protein>
    <recommendedName>
        <fullName evidence="2">Bifunctional inhibitor/plant lipid transfer protein/seed storage helical domain-containing protein</fullName>
    </recommendedName>
</protein>
<dbReference type="GO" id="GO:0006869">
    <property type="term" value="P:lipid transport"/>
    <property type="evidence" value="ECO:0007669"/>
    <property type="project" value="InterPro"/>
</dbReference>
<keyword evidence="4" id="KW-1185">Reference proteome</keyword>
<evidence type="ECO:0000313" key="3">
    <source>
        <dbReference type="EMBL" id="KAG0463850.1"/>
    </source>
</evidence>
<dbReference type="CDD" id="cd01960">
    <property type="entry name" value="nsLTP1"/>
    <property type="match status" value="1"/>
</dbReference>
<name>A0A835Q0D1_VANPL</name>
<dbReference type="AlphaFoldDB" id="A0A835Q0D1"/>
<dbReference type="OrthoDB" id="10264738at2759"/>
<dbReference type="EMBL" id="JADCNL010000010">
    <property type="protein sequence ID" value="KAG0463850.1"/>
    <property type="molecule type" value="Genomic_DNA"/>
</dbReference>
<gene>
    <name evidence="3" type="ORF">HPP92_019919</name>
</gene>
<proteinExistence type="predicted"/>
<dbReference type="PROSITE" id="PS51257">
    <property type="entry name" value="PROKAR_LIPOPROTEIN"/>
    <property type="match status" value="1"/>
</dbReference>
<dbReference type="Proteomes" id="UP000636800">
    <property type="component" value="Chromosome 10"/>
</dbReference>
<feature type="domain" description="Bifunctional inhibitor/plant lipid transfer protein/seed storage helical" evidence="2">
    <location>
        <begin position="31"/>
        <end position="116"/>
    </location>
</feature>
<dbReference type="PANTHER" id="PTHR33076">
    <property type="entry name" value="NON-SPECIFIC LIPID-TRANSFER PROTEIN 2-RELATED"/>
    <property type="match status" value="1"/>
</dbReference>
<reference evidence="3 4" key="1">
    <citation type="journal article" date="2020" name="Nat. Food">
        <title>A phased Vanilla planifolia genome enables genetic improvement of flavour and production.</title>
        <authorList>
            <person name="Hasing T."/>
            <person name="Tang H."/>
            <person name="Brym M."/>
            <person name="Khazi F."/>
            <person name="Huang T."/>
            <person name="Chambers A.H."/>
        </authorList>
    </citation>
    <scope>NUCLEOTIDE SEQUENCE [LARGE SCALE GENOMIC DNA]</scope>
    <source>
        <tissue evidence="3">Leaf</tissue>
    </source>
</reference>
<dbReference type="InterPro" id="IPR036312">
    <property type="entry name" value="Bifun_inhib/LTP/seed_sf"/>
</dbReference>
<accession>A0A835Q0D1</accession>
<dbReference type="InterPro" id="IPR000528">
    <property type="entry name" value="Plant_nsLTP"/>
</dbReference>
<sequence length="145" mass="15147">MAGKALAVAAMATIFLAAAVAVAPPASGISCSDAVSALIPCGSYLLGAGGEVPSPTCCQSAQALNRAAATVGSRRALCECLKKTGPSFGVRSDRASRLPYLCKLKLNFPMSPQVNCSQFSLLLPLSVTLMHNNIIIYYYQTDKLF</sequence>